<evidence type="ECO:0000256" key="1">
    <source>
        <dbReference type="ARBA" id="ARBA00023163"/>
    </source>
</evidence>
<dbReference type="InterPro" id="IPR035913">
    <property type="entry name" value="RPB5-like_sf"/>
</dbReference>
<dbReference type="AlphaFoldDB" id="A0A6C0EGL5"/>
<dbReference type="GO" id="GO:0042797">
    <property type="term" value="P:tRNA transcription by RNA polymerase III"/>
    <property type="evidence" value="ECO:0007669"/>
    <property type="project" value="TreeGrafter"/>
</dbReference>
<reference evidence="3" key="1">
    <citation type="journal article" date="2020" name="Nature">
        <title>Giant virus diversity and host interactions through global metagenomics.</title>
        <authorList>
            <person name="Schulz F."/>
            <person name="Roux S."/>
            <person name="Paez-Espino D."/>
            <person name="Jungbluth S."/>
            <person name="Walsh D.A."/>
            <person name="Denef V.J."/>
            <person name="McMahon K.D."/>
            <person name="Konstantinidis K.T."/>
            <person name="Eloe-Fadrosh E.A."/>
            <person name="Kyrpides N.C."/>
            <person name="Woyke T."/>
        </authorList>
    </citation>
    <scope>NUCLEOTIDE SEQUENCE</scope>
    <source>
        <strain evidence="3">GVMAG-M-3300023179-33</strain>
    </source>
</reference>
<dbReference type="GO" id="GO:0005665">
    <property type="term" value="C:RNA polymerase II, core complex"/>
    <property type="evidence" value="ECO:0007669"/>
    <property type="project" value="TreeGrafter"/>
</dbReference>
<dbReference type="InterPro" id="IPR000783">
    <property type="entry name" value="RNA_pol_subH/Rpb5_C"/>
</dbReference>
<dbReference type="EMBL" id="MN739824">
    <property type="protein sequence ID" value="QHT27563.1"/>
    <property type="molecule type" value="Genomic_DNA"/>
</dbReference>
<protein>
    <recommendedName>
        <fullName evidence="2">RNA polymerase subunit H/Rpb5 C-terminal domain-containing protein</fullName>
    </recommendedName>
</protein>
<dbReference type="Pfam" id="PF01191">
    <property type="entry name" value="RNA_pol_Rpb5_C"/>
    <property type="match status" value="1"/>
</dbReference>
<dbReference type="InterPro" id="IPR014381">
    <property type="entry name" value="Arch_Rpo5/euc_Rpb5"/>
</dbReference>
<dbReference type="PANTHER" id="PTHR10535:SF0">
    <property type="entry name" value="DNA-DIRECTED RNA POLYMERASES I, II, AND III SUBUNIT RPABC1"/>
    <property type="match status" value="1"/>
</dbReference>
<evidence type="ECO:0000259" key="2">
    <source>
        <dbReference type="Pfam" id="PF01191"/>
    </source>
</evidence>
<proteinExistence type="predicted"/>
<keyword evidence="1" id="KW-0804">Transcription</keyword>
<evidence type="ECO:0000313" key="3">
    <source>
        <dbReference type="EMBL" id="QHT27563.1"/>
    </source>
</evidence>
<dbReference type="Gene3D" id="3.90.940.20">
    <property type="entry name" value="RPB5-like RNA polymerase subunit"/>
    <property type="match status" value="1"/>
</dbReference>
<name>A0A6C0EGL5_9ZZZZ</name>
<feature type="domain" description="RNA polymerase subunit H/Rpb5 C-terminal" evidence="2">
    <location>
        <begin position="145"/>
        <end position="215"/>
    </location>
</feature>
<sequence length="216" mass="25376">MATQNTTAGIITLIYKSRKNVLDLLGRQGYNVSDYSNFTVTEVNAMYQNKQLDMLLEKKTEDPKTKLKHKIYIRYYLAKNLRPQNIQEMIDDLFQLEEVLTKNDTLLIISKDEMNDTLTNLMKHIWETDKLFIIIQNIKRLQYVILDNILVPKHRIMEEDEAMKIKEKYNCSDADLPEISRFDPVAQAICIRPGQICEIIRPSKTAITSYYYRICV</sequence>
<dbReference type="GO" id="GO:0006362">
    <property type="term" value="P:transcription elongation by RNA polymerase I"/>
    <property type="evidence" value="ECO:0007669"/>
    <property type="project" value="TreeGrafter"/>
</dbReference>
<organism evidence="3">
    <name type="scientific">viral metagenome</name>
    <dbReference type="NCBI Taxonomy" id="1070528"/>
    <lineage>
        <taxon>unclassified sequences</taxon>
        <taxon>metagenomes</taxon>
        <taxon>organismal metagenomes</taxon>
    </lineage>
</organism>
<dbReference type="PANTHER" id="PTHR10535">
    <property type="entry name" value="DNA-DIRECTED RNA POLYMERASES I, II, AND III SUBUNIT RPABC1"/>
    <property type="match status" value="1"/>
</dbReference>
<dbReference type="SUPFAM" id="SSF55287">
    <property type="entry name" value="RPB5-like RNA polymerase subunit"/>
    <property type="match status" value="1"/>
</dbReference>
<accession>A0A6C0EGL5</accession>
<dbReference type="GO" id="GO:0006366">
    <property type="term" value="P:transcription by RNA polymerase II"/>
    <property type="evidence" value="ECO:0007669"/>
    <property type="project" value="TreeGrafter"/>
</dbReference>
<dbReference type="GO" id="GO:0005736">
    <property type="term" value="C:RNA polymerase I complex"/>
    <property type="evidence" value="ECO:0007669"/>
    <property type="project" value="TreeGrafter"/>
</dbReference>
<dbReference type="GO" id="GO:0005666">
    <property type="term" value="C:RNA polymerase III complex"/>
    <property type="evidence" value="ECO:0007669"/>
    <property type="project" value="TreeGrafter"/>
</dbReference>
<dbReference type="GO" id="GO:0003677">
    <property type="term" value="F:DNA binding"/>
    <property type="evidence" value="ECO:0007669"/>
    <property type="project" value="InterPro"/>
</dbReference>
<dbReference type="PIRSF" id="PIRSF000747">
    <property type="entry name" value="RPB5"/>
    <property type="match status" value="1"/>
</dbReference>
<dbReference type="GO" id="GO:0003899">
    <property type="term" value="F:DNA-directed RNA polymerase activity"/>
    <property type="evidence" value="ECO:0007669"/>
    <property type="project" value="InterPro"/>
</dbReference>